<dbReference type="AlphaFoldDB" id="A0AAD4R2N9"/>
<evidence type="ECO:0000256" key="2">
    <source>
        <dbReference type="ARBA" id="ARBA00004777"/>
    </source>
</evidence>
<evidence type="ECO:0000256" key="3">
    <source>
        <dbReference type="ARBA" id="ARBA00006743"/>
    </source>
</evidence>
<reference evidence="8" key="1">
    <citation type="submission" date="2022-01" db="EMBL/GenBank/DDBJ databases">
        <title>Genome Sequence Resource for Two Populations of Ditylenchus destructor, the Migratory Endoparasitic Phytonematode.</title>
        <authorList>
            <person name="Zhang H."/>
            <person name="Lin R."/>
            <person name="Xie B."/>
        </authorList>
    </citation>
    <scope>NUCLEOTIDE SEQUENCE</scope>
    <source>
        <strain evidence="8">BazhouSP</strain>
    </source>
</reference>
<dbReference type="InterPro" id="IPR003171">
    <property type="entry name" value="Mehydrof_redctse-like"/>
</dbReference>
<keyword evidence="4" id="KW-0285">Flavoprotein</keyword>
<dbReference type="SUPFAM" id="SSF51730">
    <property type="entry name" value="FAD-linked oxidoreductase"/>
    <property type="match status" value="1"/>
</dbReference>
<dbReference type="CDD" id="cd00537">
    <property type="entry name" value="MTHFR"/>
    <property type="match status" value="1"/>
</dbReference>
<keyword evidence="9" id="KW-1185">Reference proteome</keyword>
<dbReference type="EMBL" id="JAKKPZ010000056">
    <property type="protein sequence ID" value="KAI1705437.1"/>
    <property type="molecule type" value="Genomic_DNA"/>
</dbReference>
<dbReference type="GO" id="GO:0035999">
    <property type="term" value="P:tetrahydrofolate interconversion"/>
    <property type="evidence" value="ECO:0007669"/>
    <property type="project" value="TreeGrafter"/>
</dbReference>
<dbReference type="GO" id="GO:0004489">
    <property type="term" value="F:methylenetetrahydrofolate reductase [NAD(P)H] activity"/>
    <property type="evidence" value="ECO:0007669"/>
    <property type="project" value="InterPro"/>
</dbReference>
<evidence type="ECO:0000256" key="6">
    <source>
        <dbReference type="ARBA" id="ARBA00023002"/>
    </source>
</evidence>
<evidence type="ECO:0000256" key="1">
    <source>
        <dbReference type="ARBA" id="ARBA00001974"/>
    </source>
</evidence>
<comment type="cofactor">
    <cofactor evidence="1">
        <name>FAD</name>
        <dbReference type="ChEBI" id="CHEBI:57692"/>
    </cofactor>
</comment>
<dbReference type="PANTHER" id="PTHR45754">
    <property type="entry name" value="METHYLENETETRAHYDROFOLATE REDUCTASE"/>
    <property type="match status" value="1"/>
</dbReference>
<dbReference type="Proteomes" id="UP001201812">
    <property type="component" value="Unassembled WGS sequence"/>
</dbReference>
<comment type="caution">
    <text evidence="8">The sequence shown here is derived from an EMBL/GenBank/DDBJ whole genome shotgun (WGS) entry which is preliminary data.</text>
</comment>
<dbReference type="GO" id="GO:0071949">
    <property type="term" value="F:FAD binding"/>
    <property type="evidence" value="ECO:0007669"/>
    <property type="project" value="TreeGrafter"/>
</dbReference>
<proteinExistence type="inferred from homology"/>
<organism evidence="8 9">
    <name type="scientific">Ditylenchus destructor</name>
    <dbReference type="NCBI Taxonomy" id="166010"/>
    <lineage>
        <taxon>Eukaryota</taxon>
        <taxon>Metazoa</taxon>
        <taxon>Ecdysozoa</taxon>
        <taxon>Nematoda</taxon>
        <taxon>Chromadorea</taxon>
        <taxon>Rhabditida</taxon>
        <taxon>Tylenchina</taxon>
        <taxon>Tylenchomorpha</taxon>
        <taxon>Sphaerularioidea</taxon>
        <taxon>Anguinidae</taxon>
        <taxon>Anguininae</taxon>
        <taxon>Ditylenchus</taxon>
    </lineage>
</organism>
<keyword evidence="6" id="KW-0560">Oxidoreductase</keyword>
<protein>
    <submittedName>
        <fullName evidence="8">Methylenetetrahydrofolate reductase domain-containing protein</fullName>
    </submittedName>
</protein>
<evidence type="ECO:0000256" key="4">
    <source>
        <dbReference type="ARBA" id="ARBA00022630"/>
    </source>
</evidence>
<dbReference type="Gene3D" id="3.20.20.220">
    <property type="match status" value="1"/>
</dbReference>
<evidence type="ECO:0000313" key="8">
    <source>
        <dbReference type="EMBL" id="KAI1705437.1"/>
    </source>
</evidence>
<comment type="pathway">
    <text evidence="2 7">One-carbon metabolism; tetrahydrofolate interconversion.</text>
</comment>
<dbReference type="GO" id="GO:0005829">
    <property type="term" value="C:cytosol"/>
    <property type="evidence" value="ECO:0007669"/>
    <property type="project" value="TreeGrafter"/>
</dbReference>
<dbReference type="Pfam" id="PF02219">
    <property type="entry name" value="MTHFR"/>
    <property type="match status" value="1"/>
</dbReference>
<dbReference type="GO" id="GO:0009086">
    <property type="term" value="P:methionine biosynthetic process"/>
    <property type="evidence" value="ECO:0007669"/>
    <property type="project" value="TreeGrafter"/>
</dbReference>
<accession>A0AAD4R2N9</accession>
<name>A0AAD4R2N9_9BILA</name>
<evidence type="ECO:0000313" key="9">
    <source>
        <dbReference type="Proteomes" id="UP001201812"/>
    </source>
</evidence>
<dbReference type="InterPro" id="IPR029041">
    <property type="entry name" value="FAD-linked_oxidoreductase-like"/>
</dbReference>
<keyword evidence="5" id="KW-0274">FAD</keyword>
<evidence type="ECO:0000256" key="7">
    <source>
        <dbReference type="RuleBase" id="RU004254"/>
    </source>
</evidence>
<sequence length="373" mass="41838">MALARQVNKRVESREAFFSLEYAPPPSGKDKFKIANPLFIDVTWFERNDPGNLCVPNSSSSIAAICRELLAQPNVMLHLTCNGRTKVETMRYLRQALGKGIRNVLALRGDDVKGVEYTKENSFYATDLVQWARDIPEYKDELSVSVAGHPVGHPNCSSYSEHLQHLKTKVEAGADFVITQFFLEAEVFAQFKDDCRKIGINVPILPGILLFRSAVSLIRIAELSGVSIPSHIRKILEANKGNIAAVRNYALHHAYEMSRELLSKEITHGLHIYTMNQPESSGLLLRRLGLWQTVSVLEHQLLQGPLTKIVCKVIHVPVPKRTKVWDKRADYVAPYLTGKLPNGVRFTKCSHPVHVRFCSCFNGRSAALQRVSA</sequence>
<gene>
    <name evidence="8" type="ORF">DdX_13575</name>
</gene>
<comment type="similarity">
    <text evidence="3">Belongs to the methylenetetrahydrofolate reductase family.</text>
</comment>
<evidence type="ECO:0000256" key="5">
    <source>
        <dbReference type="ARBA" id="ARBA00022827"/>
    </source>
</evidence>
<dbReference type="PANTHER" id="PTHR45754:SF3">
    <property type="entry name" value="METHYLENETETRAHYDROFOLATE REDUCTASE (NADPH)"/>
    <property type="match status" value="1"/>
</dbReference>